<sequence length="106" mass="12849">MFGNAYKTGKRRHKKAQKIRREASNFIQNDPKLDFVYDYMFHLFSTEYSKLMRYQPTIPQKAEEGRVKKFMLDSMVMILEYMPPTFGHFAFKRYLEKKCKSMKQVE</sequence>
<dbReference type="InterPro" id="IPR006598">
    <property type="entry name" value="CAP10"/>
</dbReference>
<dbReference type="Proteomes" id="UP000826271">
    <property type="component" value="Unassembled WGS sequence"/>
</dbReference>
<accession>A0AAV6XG04</accession>
<comment type="caution">
    <text evidence="2">The sequence shown here is derived from an EMBL/GenBank/DDBJ whole genome shotgun (WGS) entry which is preliminary data.</text>
</comment>
<evidence type="ECO:0000313" key="3">
    <source>
        <dbReference type="Proteomes" id="UP000826271"/>
    </source>
</evidence>
<dbReference type="PANTHER" id="PTHR12203:SF99">
    <property type="entry name" value="OS04G0534100 PROTEIN"/>
    <property type="match status" value="1"/>
</dbReference>
<organism evidence="2 3">
    <name type="scientific">Buddleja alternifolia</name>
    <dbReference type="NCBI Taxonomy" id="168488"/>
    <lineage>
        <taxon>Eukaryota</taxon>
        <taxon>Viridiplantae</taxon>
        <taxon>Streptophyta</taxon>
        <taxon>Embryophyta</taxon>
        <taxon>Tracheophyta</taxon>
        <taxon>Spermatophyta</taxon>
        <taxon>Magnoliopsida</taxon>
        <taxon>eudicotyledons</taxon>
        <taxon>Gunneridae</taxon>
        <taxon>Pentapetalae</taxon>
        <taxon>asterids</taxon>
        <taxon>lamiids</taxon>
        <taxon>Lamiales</taxon>
        <taxon>Scrophulariaceae</taxon>
        <taxon>Buddlejeae</taxon>
        <taxon>Buddleja</taxon>
    </lineage>
</organism>
<reference evidence="2" key="1">
    <citation type="submission" date="2019-10" db="EMBL/GenBank/DDBJ databases">
        <authorList>
            <person name="Zhang R."/>
            <person name="Pan Y."/>
            <person name="Wang J."/>
            <person name="Ma R."/>
            <person name="Yu S."/>
        </authorList>
    </citation>
    <scope>NUCLEOTIDE SEQUENCE</scope>
    <source>
        <strain evidence="2">LA-IB0</strain>
        <tissue evidence="2">Leaf</tissue>
    </source>
</reference>
<dbReference type="AlphaFoldDB" id="A0AAV6XG04"/>
<keyword evidence="3" id="KW-1185">Reference proteome</keyword>
<dbReference type="EMBL" id="WHWC01000006">
    <property type="protein sequence ID" value="KAG8381328.1"/>
    <property type="molecule type" value="Genomic_DNA"/>
</dbReference>
<protein>
    <recommendedName>
        <fullName evidence="1">Glycosyl transferase CAP10 domain-containing protein</fullName>
    </recommendedName>
</protein>
<dbReference type="PANTHER" id="PTHR12203">
    <property type="entry name" value="KDEL LYS-ASP-GLU-LEU CONTAINING - RELATED"/>
    <property type="match status" value="1"/>
</dbReference>
<evidence type="ECO:0000259" key="1">
    <source>
        <dbReference type="Pfam" id="PF05686"/>
    </source>
</evidence>
<evidence type="ECO:0000313" key="2">
    <source>
        <dbReference type="EMBL" id="KAG8381328.1"/>
    </source>
</evidence>
<gene>
    <name evidence="2" type="ORF">BUALT_Bualt06G0111000</name>
</gene>
<feature type="domain" description="Glycosyl transferase CAP10" evidence="1">
    <location>
        <begin position="9"/>
        <end position="106"/>
    </location>
</feature>
<name>A0AAV6XG04_9LAMI</name>
<dbReference type="InterPro" id="IPR051091">
    <property type="entry name" value="O-Glucosyltr/Glycosyltrsf_90"/>
</dbReference>
<dbReference type="Pfam" id="PF05686">
    <property type="entry name" value="Glyco_transf_90"/>
    <property type="match status" value="1"/>
</dbReference>
<proteinExistence type="predicted"/>